<dbReference type="Gene3D" id="1.10.238.90">
    <property type="entry name" value="Restriction endonuclease BsobI, helical domain"/>
    <property type="match status" value="1"/>
</dbReference>
<dbReference type="AlphaFoldDB" id="A0A1T4MIT9"/>
<gene>
    <name evidence="1" type="ORF">SAMN02745108_01280</name>
</gene>
<proteinExistence type="predicted"/>
<dbReference type="CDD" id="cd22315">
    <property type="entry name" value="BsoBI-like"/>
    <property type="match status" value="1"/>
</dbReference>
<keyword evidence="1" id="KW-0378">Hydrolase</keyword>
<dbReference type="InterPro" id="IPR011335">
    <property type="entry name" value="Restrct_endonuc-II-like"/>
</dbReference>
<dbReference type="GO" id="GO:0009036">
    <property type="term" value="F:type II site-specific deoxyribonuclease activity"/>
    <property type="evidence" value="ECO:0007669"/>
    <property type="project" value="InterPro"/>
</dbReference>
<accession>A0A1T4MIT9</accession>
<dbReference type="RefSeq" id="WP_078776262.1">
    <property type="nucleotide sequence ID" value="NZ_FUWU01000018.1"/>
</dbReference>
<dbReference type="Proteomes" id="UP000190449">
    <property type="component" value="Unassembled WGS sequence"/>
</dbReference>
<evidence type="ECO:0000313" key="1">
    <source>
        <dbReference type="EMBL" id="SJZ66766.1"/>
    </source>
</evidence>
<dbReference type="InterPro" id="IPR043091">
    <property type="entry name" value="Restr_endonucII_AvaI/BsoBI_hel"/>
</dbReference>
<dbReference type="Gene3D" id="3.40.91.10">
    <property type="match status" value="1"/>
</dbReference>
<dbReference type="Pfam" id="PF09194">
    <property type="entry name" value="Endonuc-BsobI"/>
    <property type="match status" value="1"/>
</dbReference>
<dbReference type="EMBL" id="FUWU01000018">
    <property type="protein sequence ID" value="SJZ66766.1"/>
    <property type="molecule type" value="Genomic_DNA"/>
</dbReference>
<sequence>MAAFLPYISRAEDFVTTPEARRNGFLEIALRRNAESIPYLEQGKALWAKLNSETNSCDDIMNQVDIREALLLASGLSVKAQCHLTVDDKTKLLEEFVDRVLRPCGNKYVDEIVYRYLLALGDQLGGKMRNIIGKIAVEKLSRKIIAQLRVYGFPFEIHRGEGKWMNGQNCLPNDESAAKAIRWKNGNYPRMLIHNTNIPGVSKNVDFVVFNQFAEAIDKKHLEPILKDYKNYIVMGELKGGIDPAGADEHWKTARAALDRIRSSFKKVYIAFIGGAIEKAMAEEIYSQLQTGMLDYAANLTNDNQLSSFCDWLVNQ</sequence>
<dbReference type="GO" id="GO:0009307">
    <property type="term" value="P:DNA restriction-modification system"/>
    <property type="evidence" value="ECO:0007669"/>
    <property type="project" value="InterPro"/>
</dbReference>
<keyword evidence="1" id="KW-0540">Nuclease</keyword>
<dbReference type="SUPFAM" id="SSF52980">
    <property type="entry name" value="Restriction endonuclease-like"/>
    <property type="match status" value="1"/>
</dbReference>
<dbReference type="InterPro" id="IPR015277">
    <property type="entry name" value="Restrct_endonuc_II_AvaI/BsoBI"/>
</dbReference>
<keyword evidence="1" id="KW-0255">Endonuclease</keyword>
<dbReference type="GO" id="GO:0003677">
    <property type="term" value="F:DNA binding"/>
    <property type="evidence" value="ECO:0007669"/>
    <property type="project" value="InterPro"/>
</dbReference>
<organism evidence="1 2">
    <name type="scientific">Fibrobacter intestinalis</name>
    <dbReference type="NCBI Taxonomy" id="28122"/>
    <lineage>
        <taxon>Bacteria</taxon>
        <taxon>Pseudomonadati</taxon>
        <taxon>Fibrobacterota</taxon>
        <taxon>Fibrobacteria</taxon>
        <taxon>Fibrobacterales</taxon>
        <taxon>Fibrobacteraceae</taxon>
        <taxon>Fibrobacter</taxon>
    </lineage>
</organism>
<name>A0A1T4MIT9_9BACT</name>
<evidence type="ECO:0000313" key="2">
    <source>
        <dbReference type="Proteomes" id="UP000190449"/>
    </source>
</evidence>
<dbReference type="STRING" id="28122.SAMN02745108_01280"/>
<reference evidence="1 2" key="1">
    <citation type="submission" date="2017-02" db="EMBL/GenBank/DDBJ databases">
        <authorList>
            <person name="Peterson S.W."/>
        </authorList>
    </citation>
    <scope>NUCLEOTIDE SEQUENCE [LARGE SCALE GENOMIC DNA]</scope>
    <source>
        <strain evidence="1 2">ATCC 43854</strain>
    </source>
</reference>
<protein>
    <submittedName>
        <fullName evidence="1">Restriction endonuclease BsobI</fullName>
    </submittedName>
</protein>